<keyword evidence="1" id="KW-0812">Transmembrane</keyword>
<gene>
    <name evidence="2" type="ORF">IMF26_05750</name>
</gene>
<keyword evidence="1" id="KW-1133">Transmembrane helix</keyword>
<reference evidence="2" key="1">
    <citation type="submission" date="2020-10" db="EMBL/GenBank/DDBJ databases">
        <authorList>
            <person name="Kadnikov V."/>
            <person name="Beletsky A.V."/>
            <person name="Mardanov A.V."/>
            <person name="Karnachuk O.V."/>
            <person name="Ravin N.V."/>
        </authorList>
    </citation>
    <scope>NUCLEOTIDE SEQUENCE</scope>
    <source>
        <strain evidence="2">Bu02</strain>
    </source>
</reference>
<dbReference type="InterPro" id="IPR038690">
    <property type="entry name" value="NusG_2_sf"/>
</dbReference>
<proteinExistence type="predicted"/>
<accession>A0AAT9L9B4</accession>
<protein>
    <submittedName>
        <fullName evidence="2">NusG domain II-containing protein</fullName>
    </submittedName>
</protein>
<keyword evidence="1" id="KW-0472">Membrane</keyword>
<evidence type="ECO:0000256" key="1">
    <source>
        <dbReference type="SAM" id="Phobius"/>
    </source>
</evidence>
<dbReference type="AlphaFoldDB" id="A0AAT9L9B4"/>
<dbReference type="EMBL" id="CP062796">
    <property type="protein sequence ID" value="QUL97632.1"/>
    <property type="molecule type" value="Genomic_DNA"/>
</dbReference>
<evidence type="ECO:0000313" key="2">
    <source>
        <dbReference type="EMBL" id="QUL97632.1"/>
    </source>
</evidence>
<dbReference type="Pfam" id="PF07009">
    <property type="entry name" value="NusG_II"/>
    <property type="match status" value="1"/>
</dbReference>
<reference evidence="2" key="2">
    <citation type="journal article" date="2023" name="Biology">
        <title>Prokaryotic Life Associated with Coal-Fire Gas Vents Revealed by Metagenomics.</title>
        <authorList>
            <person name="Kadnikov V.V."/>
            <person name="Mardanov A.V."/>
            <person name="Beletsky A.V."/>
            <person name="Karnachuk O.V."/>
            <person name="Ravin N.V."/>
        </authorList>
    </citation>
    <scope>NUCLEOTIDE SEQUENCE</scope>
    <source>
        <strain evidence="2">Bu02</strain>
    </source>
</reference>
<name>A0AAT9L9B4_9FIRM</name>
<organism evidence="2">
    <name type="scientific">Candidatus Fermentithermobacillus carboniphilus</name>
    <dbReference type="NCBI Taxonomy" id="3085328"/>
    <lineage>
        <taxon>Bacteria</taxon>
        <taxon>Bacillati</taxon>
        <taxon>Bacillota</taxon>
        <taxon>Candidatus Fermentithermobacillia</taxon>
        <taxon>Candidatus Fermentithermobacillales</taxon>
        <taxon>Candidatus Fermentithermobacillaceae</taxon>
        <taxon>Candidatus Fermentithermobacillus</taxon>
    </lineage>
</organism>
<dbReference type="Gene3D" id="2.60.320.10">
    <property type="entry name" value="N-utilization substance G protein NusG, insert domain"/>
    <property type="match status" value="1"/>
</dbReference>
<sequence length="126" mass="13763">MTRTDAFLVVSLMAITALIWVGFRIFPEQAADMVAVVRVNGKEIMRLPVTGSTINRAVVKIPRGEATIEYGQGKVRVLPLDDHVCPNGICWRTGWISVSGQSIVCVPNHMTITLEAANSEVDSVVR</sequence>
<feature type="transmembrane region" description="Helical" evidence="1">
    <location>
        <begin position="6"/>
        <end position="23"/>
    </location>
</feature>
<dbReference type="KEGG" id="fcz:IMF26_05750"/>